<dbReference type="Proteomes" id="UP000663832">
    <property type="component" value="Unassembled WGS sequence"/>
</dbReference>
<gene>
    <name evidence="2" type="ORF">BJG266_LOCUS32213</name>
    <name evidence="3" type="ORF">QVE165_LOCUS49298</name>
</gene>
<sequence>MSSNPWNRNTNGAESRPGSGQNRTTSYRGGHSGTGRPYNSHPTYNYNNQESRERNSASTNNSRWRRRDDFSTHQSKPTDDETRAYAVNLLLSPVELGIKATIGQAQREFKGLGAFNHCFGLLAPTNGFGYTLPDIWDGYFHITLAKFTTSSLTPEDLEAKFLKFVNPVKDLPNIPDIVFRASKLTICPGANRARGRANIDFIVLPIDVSTEIKTFYEKIQPLLIEIKKQAESKGNEWSLTELKDLHVTIRKYSNIDRDIDRRQQLIDQIPIKQYPLEFRCQHLEIKQAREQAINQYKQTPNYQWWNGATETADRKCSDCHTPVSSINWEGFCLACGKYETIIPLWSTSGNTSNLHNIQQEDIQNNVLNKLGDMSLEQD</sequence>
<dbReference type="EMBL" id="CAJNOM010000886">
    <property type="protein sequence ID" value="CAF1575281.1"/>
    <property type="molecule type" value="Genomic_DNA"/>
</dbReference>
<evidence type="ECO:0000313" key="3">
    <source>
        <dbReference type="EMBL" id="CAF1575281.1"/>
    </source>
</evidence>
<name>A0A815YV42_9BILA</name>
<dbReference type="Proteomes" id="UP000663877">
    <property type="component" value="Unassembled WGS sequence"/>
</dbReference>
<keyword evidence="4" id="KW-1185">Reference proteome</keyword>
<reference evidence="3" key="1">
    <citation type="submission" date="2021-02" db="EMBL/GenBank/DDBJ databases">
        <authorList>
            <person name="Nowell W R."/>
        </authorList>
    </citation>
    <scope>NUCLEOTIDE SEQUENCE</scope>
</reference>
<feature type="compositionally biased region" description="Polar residues" evidence="1">
    <location>
        <begin position="1"/>
        <end position="27"/>
    </location>
</feature>
<comment type="caution">
    <text evidence="3">The sequence shown here is derived from an EMBL/GenBank/DDBJ whole genome shotgun (WGS) entry which is preliminary data.</text>
</comment>
<proteinExistence type="predicted"/>
<dbReference type="AlphaFoldDB" id="A0A815YV42"/>
<evidence type="ECO:0000313" key="2">
    <source>
        <dbReference type="EMBL" id="CAF1299678.1"/>
    </source>
</evidence>
<feature type="compositionally biased region" description="Basic and acidic residues" evidence="1">
    <location>
        <begin position="66"/>
        <end position="79"/>
    </location>
</feature>
<feature type="region of interest" description="Disordered" evidence="1">
    <location>
        <begin position="1"/>
        <end position="79"/>
    </location>
</feature>
<dbReference type="OrthoDB" id="10055128at2759"/>
<dbReference type="EMBL" id="CAJNOI010000524">
    <property type="protein sequence ID" value="CAF1299678.1"/>
    <property type="molecule type" value="Genomic_DNA"/>
</dbReference>
<organism evidence="3 4">
    <name type="scientific">Adineta steineri</name>
    <dbReference type="NCBI Taxonomy" id="433720"/>
    <lineage>
        <taxon>Eukaryota</taxon>
        <taxon>Metazoa</taxon>
        <taxon>Spiralia</taxon>
        <taxon>Gnathifera</taxon>
        <taxon>Rotifera</taxon>
        <taxon>Eurotatoria</taxon>
        <taxon>Bdelloidea</taxon>
        <taxon>Adinetida</taxon>
        <taxon>Adinetidae</taxon>
        <taxon>Adineta</taxon>
    </lineage>
</organism>
<evidence type="ECO:0000256" key="1">
    <source>
        <dbReference type="SAM" id="MobiDB-lite"/>
    </source>
</evidence>
<evidence type="ECO:0000313" key="4">
    <source>
        <dbReference type="Proteomes" id="UP000663832"/>
    </source>
</evidence>
<accession>A0A815YV42</accession>
<feature type="compositionally biased region" description="Polar residues" evidence="1">
    <location>
        <begin position="40"/>
        <end position="49"/>
    </location>
</feature>
<protein>
    <submittedName>
        <fullName evidence="3">Uncharacterized protein</fullName>
    </submittedName>
</protein>